<dbReference type="Proteomes" id="UP000824881">
    <property type="component" value="Unassembled WGS sequence"/>
</dbReference>
<comment type="caution">
    <text evidence="1">The sequence shown here is derived from an EMBL/GenBank/DDBJ whole genome shotgun (WGS) entry which is preliminary data.</text>
</comment>
<name>A0ACB7IM16_PLECO</name>
<evidence type="ECO:0000313" key="1">
    <source>
        <dbReference type="EMBL" id="KAG9218730.1"/>
    </source>
</evidence>
<evidence type="ECO:0000313" key="2">
    <source>
        <dbReference type="Proteomes" id="UP000824881"/>
    </source>
</evidence>
<proteinExistence type="predicted"/>
<organism evidence="1 2">
    <name type="scientific">Pleurotus cornucopiae</name>
    <name type="common">Cornucopia mushroom</name>
    <dbReference type="NCBI Taxonomy" id="5321"/>
    <lineage>
        <taxon>Eukaryota</taxon>
        <taxon>Fungi</taxon>
        <taxon>Dikarya</taxon>
        <taxon>Basidiomycota</taxon>
        <taxon>Agaricomycotina</taxon>
        <taxon>Agaricomycetes</taxon>
        <taxon>Agaricomycetidae</taxon>
        <taxon>Agaricales</taxon>
        <taxon>Pleurotineae</taxon>
        <taxon>Pleurotaceae</taxon>
        <taxon>Pleurotus</taxon>
    </lineage>
</organism>
<reference evidence="1 2" key="1">
    <citation type="journal article" date="2021" name="Appl. Environ. Microbiol.">
        <title>Genetic linkage and physical mapping for an oyster mushroom Pleurotus cornucopiae and QTL analysis for the trait cap color.</title>
        <authorList>
            <person name="Zhang Y."/>
            <person name="Gao W."/>
            <person name="Sonnenberg A."/>
            <person name="Chen Q."/>
            <person name="Zhang J."/>
            <person name="Huang C."/>
        </authorList>
    </citation>
    <scope>NUCLEOTIDE SEQUENCE [LARGE SCALE GENOMIC DNA]</scope>
    <source>
        <strain evidence="1">CCMSSC00406</strain>
    </source>
</reference>
<gene>
    <name evidence="1" type="ORF">CCMSSC00406_0001156</name>
</gene>
<accession>A0ACB7IM16</accession>
<protein>
    <submittedName>
        <fullName evidence="1">Uncharacterized protein</fullName>
    </submittedName>
</protein>
<keyword evidence="2" id="KW-1185">Reference proteome</keyword>
<sequence>MSVEIQQELSRDQARFIRHSLRHPSPSANTPGSVSATSPTVDSPVGQTPTGTNGSSRLLIPSKVEDAYKELNQLADEKIALSQRIIEVLARSRARLDFDLAKVRALQGESEIPNTRSYQPYSGASTPLPIVDSITLSAPPSLGENLRNSLLAPDVLPLSPAATAAAMGSVPKKRRITVTNSIKLPSPIPQASSVGASSASSRSRLSRQAHIPRPPDEDVLELDIDPDAEGDEDLEADDAEDTTIYCFCQKTGAGEIPGPYRRVRMSPAVRVRPFPCASPGVPLAKFKIFEIFEIPTSASTLLVTNLTKPILPTLPIPSLALLVLTFSARLEASCAPPFHPVNRQPSCPTLELARPQASASRPSTSTAFYLLSPMRSPLFFLLSFFFLAVRSAQHACATSFHFHFPPTPTPTLTLLQATTLPSCAGLQVHTTQEGPDRHYVSLPSLFRIRHGSLRVRKPLITHYSVLRPQAEEA</sequence>
<dbReference type="EMBL" id="WQMT02000009">
    <property type="protein sequence ID" value="KAG9218730.1"/>
    <property type="molecule type" value="Genomic_DNA"/>
</dbReference>